<sequence>MTPDLPAILKQAFGPDAPPRVGVAVSGGGDSMALLVGLHAAGFDLAAVTVDHGLRADSAGEAAEVGRFCTGIGVPHSVLSWEGTAAAGNLMDAARRARLRLIGAWAQGQGIGHVALGHTADDEAETFLMRLGREAGLEGLAGMRRRFVAEGVTWHRPLLGVSRADLRAALRARGLGWIDDPSNDNPRFGRVRARQALATLAPLGITAATLGAVVRNLAAADAVLSETLCRFVAEAVTTPAGDVVIGRAGFADLASELQRRLLNAALRWISGSAYAPRARKVADLLAELAAPQTDRTLHGCRIRTGRDTIRLSREAAAVAALRVPAGGLWDRWRLTGPAAPGLEIAALGNEGLLQCPHWRETGLPRASLLASPAVWHGDALIAAPLAGLENGWKARIDCGAFAESLIRR</sequence>
<keyword evidence="4" id="KW-0547">Nucleotide-binding</keyword>
<dbReference type="HAMAP" id="MF_01161">
    <property type="entry name" value="tRNA_Ile_lys_synt"/>
    <property type="match status" value="1"/>
</dbReference>
<dbReference type="InterPro" id="IPR012094">
    <property type="entry name" value="tRNA_Ile_lys_synt"/>
</dbReference>
<evidence type="ECO:0000256" key="1">
    <source>
        <dbReference type="ARBA" id="ARBA00013267"/>
    </source>
</evidence>
<comment type="caution">
    <text evidence="8">The sequence shown here is derived from an EMBL/GenBank/DDBJ whole genome shotgun (WGS) entry which is preliminary data.</text>
</comment>
<keyword evidence="3" id="KW-0819">tRNA processing</keyword>
<evidence type="ECO:0000313" key="8">
    <source>
        <dbReference type="EMBL" id="MPL90973.1"/>
    </source>
</evidence>
<gene>
    <name evidence="8" type="primary">tilS_11</name>
    <name evidence="8" type="ORF">SDC9_37032</name>
</gene>
<evidence type="ECO:0000256" key="5">
    <source>
        <dbReference type="ARBA" id="ARBA00022840"/>
    </source>
</evidence>
<dbReference type="Pfam" id="PF01171">
    <property type="entry name" value="ATP_bind_3"/>
    <property type="match status" value="1"/>
</dbReference>
<dbReference type="GO" id="GO:0032267">
    <property type="term" value="F:tRNA(Ile)-lysidine synthase activity"/>
    <property type="evidence" value="ECO:0007669"/>
    <property type="project" value="UniProtKB-EC"/>
</dbReference>
<keyword evidence="5" id="KW-0067">ATP-binding</keyword>
<dbReference type="GO" id="GO:0008033">
    <property type="term" value="P:tRNA processing"/>
    <property type="evidence" value="ECO:0007669"/>
    <property type="project" value="UniProtKB-KW"/>
</dbReference>
<dbReference type="EMBL" id="VSSQ01000317">
    <property type="protein sequence ID" value="MPL90973.1"/>
    <property type="molecule type" value="Genomic_DNA"/>
</dbReference>
<keyword evidence="2 8" id="KW-0436">Ligase</keyword>
<dbReference type="InterPro" id="IPR012795">
    <property type="entry name" value="tRNA_Ile_lys_synt_N"/>
</dbReference>
<evidence type="ECO:0000256" key="2">
    <source>
        <dbReference type="ARBA" id="ARBA00022598"/>
    </source>
</evidence>
<comment type="catalytic activity">
    <reaction evidence="6">
        <text>cytidine(34) in tRNA(Ile2) + L-lysine + ATP = lysidine(34) in tRNA(Ile2) + AMP + diphosphate + H(+)</text>
        <dbReference type="Rhea" id="RHEA:43744"/>
        <dbReference type="Rhea" id="RHEA-COMP:10625"/>
        <dbReference type="Rhea" id="RHEA-COMP:10670"/>
        <dbReference type="ChEBI" id="CHEBI:15378"/>
        <dbReference type="ChEBI" id="CHEBI:30616"/>
        <dbReference type="ChEBI" id="CHEBI:32551"/>
        <dbReference type="ChEBI" id="CHEBI:33019"/>
        <dbReference type="ChEBI" id="CHEBI:82748"/>
        <dbReference type="ChEBI" id="CHEBI:83665"/>
        <dbReference type="ChEBI" id="CHEBI:456215"/>
        <dbReference type="EC" id="6.3.4.19"/>
    </reaction>
</comment>
<dbReference type="PANTHER" id="PTHR43033">
    <property type="entry name" value="TRNA(ILE)-LYSIDINE SYNTHASE-RELATED"/>
    <property type="match status" value="1"/>
</dbReference>
<dbReference type="SUPFAM" id="SSF52402">
    <property type="entry name" value="Adenine nucleotide alpha hydrolases-like"/>
    <property type="match status" value="1"/>
</dbReference>
<evidence type="ECO:0000259" key="7">
    <source>
        <dbReference type="Pfam" id="PF01171"/>
    </source>
</evidence>
<dbReference type="CDD" id="cd01992">
    <property type="entry name" value="TilS_N"/>
    <property type="match status" value="1"/>
</dbReference>
<evidence type="ECO:0000256" key="4">
    <source>
        <dbReference type="ARBA" id="ARBA00022741"/>
    </source>
</evidence>
<dbReference type="InterPro" id="IPR014729">
    <property type="entry name" value="Rossmann-like_a/b/a_fold"/>
</dbReference>
<organism evidence="8">
    <name type="scientific">bioreactor metagenome</name>
    <dbReference type="NCBI Taxonomy" id="1076179"/>
    <lineage>
        <taxon>unclassified sequences</taxon>
        <taxon>metagenomes</taxon>
        <taxon>ecological metagenomes</taxon>
    </lineage>
</organism>
<reference evidence="8" key="1">
    <citation type="submission" date="2019-08" db="EMBL/GenBank/DDBJ databases">
        <authorList>
            <person name="Kucharzyk K."/>
            <person name="Murdoch R.W."/>
            <person name="Higgins S."/>
            <person name="Loffler F."/>
        </authorList>
    </citation>
    <scope>NUCLEOTIDE SEQUENCE</scope>
</reference>
<evidence type="ECO:0000256" key="6">
    <source>
        <dbReference type="ARBA" id="ARBA00048539"/>
    </source>
</evidence>
<name>A0A644VK42_9ZZZZ</name>
<accession>A0A644VK42</accession>
<dbReference type="AlphaFoldDB" id="A0A644VK42"/>
<dbReference type="Gene3D" id="3.40.50.620">
    <property type="entry name" value="HUPs"/>
    <property type="match status" value="1"/>
</dbReference>
<proteinExistence type="inferred from homology"/>
<dbReference type="GO" id="GO:0005524">
    <property type="term" value="F:ATP binding"/>
    <property type="evidence" value="ECO:0007669"/>
    <property type="project" value="UniProtKB-KW"/>
</dbReference>
<dbReference type="NCBIfam" id="TIGR02432">
    <property type="entry name" value="lysidine_TilS_N"/>
    <property type="match status" value="1"/>
</dbReference>
<dbReference type="EC" id="6.3.4.19" evidence="1"/>
<protein>
    <recommendedName>
        <fullName evidence="1">tRNA(Ile)-lysidine synthetase</fullName>
        <ecNumber evidence="1">6.3.4.19</ecNumber>
    </recommendedName>
</protein>
<evidence type="ECO:0000256" key="3">
    <source>
        <dbReference type="ARBA" id="ARBA00022694"/>
    </source>
</evidence>
<feature type="domain" description="tRNA(Ile)-lysidine/2-thiocytidine synthase N-terminal" evidence="7">
    <location>
        <begin position="21"/>
        <end position="195"/>
    </location>
</feature>
<dbReference type="InterPro" id="IPR011063">
    <property type="entry name" value="TilS/TtcA_N"/>
</dbReference>
<dbReference type="PANTHER" id="PTHR43033:SF1">
    <property type="entry name" value="TRNA(ILE)-LYSIDINE SYNTHASE-RELATED"/>
    <property type="match status" value="1"/>
</dbReference>